<dbReference type="InterPro" id="IPR004369">
    <property type="entry name" value="Prolyl-tRNA_editing_YbaK/EbsC"/>
</dbReference>
<evidence type="ECO:0000256" key="1">
    <source>
        <dbReference type="ARBA" id="ARBA00009798"/>
    </source>
</evidence>
<dbReference type="Pfam" id="PF04073">
    <property type="entry name" value="tRNA_edit"/>
    <property type="match status" value="1"/>
</dbReference>
<name>A0ABV4AIP7_9GAMM</name>
<dbReference type="PANTHER" id="PTHR30411:SF0">
    <property type="entry name" value="CYS-TRNA(PRO)_CYS-TRNA(CYS) DEACYLASE YBAK"/>
    <property type="match status" value="1"/>
</dbReference>
<comment type="similarity">
    <text evidence="1 4">Belongs to the prolyl-tRNA editing family. YbaK/EbsC subfamily.</text>
</comment>
<evidence type="ECO:0000259" key="5">
    <source>
        <dbReference type="Pfam" id="PF04073"/>
    </source>
</evidence>
<evidence type="ECO:0000256" key="3">
    <source>
        <dbReference type="ARBA" id="ARBA00023239"/>
    </source>
</evidence>
<dbReference type="PIRSF" id="PIRSF006181">
    <property type="entry name" value="EbsC_YbaK"/>
    <property type="match status" value="1"/>
</dbReference>
<proteinExistence type="inferred from homology"/>
<dbReference type="EMBL" id="JBGCUO010000001">
    <property type="protein sequence ID" value="MEY1662708.1"/>
    <property type="molecule type" value="Genomic_DNA"/>
</dbReference>
<dbReference type="Gene3D" id="3.90.960.10">
    <property type="entry name" value="YbaK/aminoacyl-tRNA synthetase-associated domain"/>
    <property type="match status" value="1"/>
</dbReference>
<comment type="caution">
    <text evidence="6">The sequence shown here is derived from an EMBL/GenBank/DDBJ whole genome shotgun (WGS) entry which is preliminary data.</text>
</comment>
<dbReference type="EC" id="4.2.-.-" evidence="4"/>
<dbReference type="SUPFAM" id="SSF55826">
    <property type="entry name" value="YbaK/ProRS associated domain"/>
    <property type="match status" value="1"/>
</dbReference>
<evidence type="ECO:0000313" key="6">
    <source>
        <dbReference type="EMBL" id="MEY1662708.1"/>
    </source>
</evidence>
<dbReference type="Proteomes" id="UP001562065">
    <property type="component" value="Unassembled WGS sequence"/>
</dbReference>
<dbReference type="RefSeq" id="WP_369455937.1">
    <property type="nucleotide sequence ID" value="NZ_JBGCUO010000001.1"/>
</dbReference>
<keyword evidence="7" id="KW-1185">Reference proteome</keyword>
<keyword evidence="3 4" id="KW-0456">Lyase</keyword>
<dbReference type="InterPro" id="IPR036754">
    <property type="entry name" value="YbaK/aa-tRNA-synt-asso_dom_sf"/>
</dbReference>
<gene>
    <name evidence="6" type="primary">ybaK</name>
    <name evidence="6" type="ORF">AB5I84_11160</name>
</gene>
<dbReference type="InterPro" id="IPR007214">
    <property type="entry name" value="YbaK/aa-tRNA-synth-assoc-dom"/>
</dbReference>
<evidence type="ECO:0000256" key="4">
    <source>
        <dbReference type="PIRNR" id="PIRNR006181"/>
    </source>
</evidence>
<evidence type="ECO:0000256" key="2">
    <source>
        <dbReference type="ARBA" id="ARBA00022917"/>
    </source>
</evidence>
<evidence type="ECO:0000313" key="7">
    <source>
        <dbReference type="Proteomes" id="UP001562065"/>
    </source>
</evidence>
<dbReference type="PANTHER" id="PTHR30411">
    <property type="entry name" value="CYTOPLASMIC PROTEIN"/>
    <property type="match status" value="1"/>
</dbReference>
<dbReference type="CDD" id="cd00002">
    <property type="entry name" value="YbaK_deacylase"/>
    <property type="match status" value="1"/>
</dbReference>
<sequence length="158" mass="16626">MTPAIDALRKAKIAYQMHSYSHEPGADSYGQEAADKLGLDRAEVFKTLVVETERGQLAVAVVPVSGQLDLKRMAQALEVKKVAMAPPPKVERSTGYVLGGVSPLGQKKRLPTVIDSSAEALEQLYVSGGKRGLDLSLAPADLAALTGAKFAPIGRAGD</sequence>
<dbReference type="NCBIfam" id="TIGR00011">
    <property type="entry name" value="YbaK_EbsC"/>
    <property type="match status" value="1"/>
</dbReference>
<feature type="domain" description="YbaK/aminoacyl-tRNA synthetase-associated" evidence="5">
    <location>
        <begin position="24"/>
        <end position="144"/>
    </location>
</feature>
<accession>A0ABV4AIP7</accession>
<organism evidence="6 7">
    <name type="scientific">Isoalcanivorax beigongshangi</name>
    <dbReference type="NCBI Taxonomy" id="3238810"/>
    <lineage>
        <taxon>Bacteria</taxon>
        <taxon>Pseudomonadati</taxon>
        <taxon>Pseudomonadota</taxon>
        <taxon>Gammaproteobacteria</taxon>
        <taxon>Oceanospirillales</taxon>
        <taxon>Alcanivoracaceae</taxon>
        <taxon>Isoalcanivorax</taxon>
    </lineage>
</organism>
<keyword evidence="2 4" id="KW-0648">Protein biosynthesis</keyword>
<protein>
    <recommendedName>
        <fullName evidence="4">Cys-tRNA(Pro)/Cys-tRNA(Cys) deacylase</fullName>
        <ecNumber evidence="4">4.2.-.-</ecNumber>
    </recommendedName>
</protein>
<reference evidence="6 7" key="1">
    <citation type="submission" date="2024-07" db="EMBL/GenBank/DDBJ databases">
        <authorList>
            <person name="Ren Q."/>
        </authorList>
    </citation>
    <scope>NUCLEOTIDE SEQUENCE [LARGE SCALE GENOMIC DNA]</scope>
    <source>
        <strain evidence="6 7">REN37</strain>
    </source>
</reference>